<comment type="caution">
    <text evidence="3">The sequence shown here is derived from an EMBL/GenBank/DDBJ whole genome shotgun (WGS) entry which is preliminary data.</text>
</comment>
<reference evidence="3" key="1">
    <citation type="journal article" date="2022" name="Int. J. Mol. Sci.">
        <title>Draft Genome of Tanacetum Coccineum: Genomic Comparison of Closely Related Tanacetum-Family Plants.</title>
        <authorList>
            <person name="Yamashiro T."/>
            <person name="Shiraishi A."/>
            <person name="Nakayama K."/>
            <person name="Satake H."/>
        </authorList>
    </citation>
    <scope>NUCLEOTIDE SEQUENCE</scope>
</reference>
<feature type="compositionally biased region" description="Polar residues" evidence="1">
    <location>
        <begin position="175"/>
        <end position="195"/>
    </location>
</feature>
<dbReference type="InterPro" id="IPR057670">
    <property type="entry name" value="SH3_retrovirus"/>
</dbReference>
<name>A0ABQ5E4J3_9ASTR</name>
<gene>
    <name evidence="3" type="ORF">Tco_0954492</name>
</gene>
<evidence type="ECO:0000313" key="4">
    <source>
        <dbReference type="Proteomes" id="UP001151760"/>
    </source>
</evidence>
<proteinExistence type="predicted"/>
<reference evidence="3" key="2">
    <citation type="submission" date="2022-01" db="EMBL/GenBank/DDBJ databases">
        <authorList>
            <person name="Yamashiro T."/>
            <person name="Shiraishi A."/>
            <person name="Satake H."/>
            <person name="Nakayama K."/>
        </authorList>
    </citation>
    <scope>NUCLEOTIDE SEQUENCE</scope>
</reference>
<feature type="region of interest" description="Disordered" evidence="1">
    <location>
        <begin position="1"/>
        <end position="45"/>
    </location>
</feature>
<feature type="compositionally biased region" description="Basic residues" evidence="1">
    <location>
        <begin position="18"/>
        <end position="28"/>
    </location>
</feature>
<accession>A0ABQ5E4J3</accession>
<feature type="domain" description="Retroviral polymerase SH3-like" evidence="2">
    <location>
        <begin position="127"/>
        <end position="170"/>
    </location>
</feature>
<feature type="region of interest" description="Disordered" evidence="1">
    <location>
        <begin position="169"/>
        <end position="197"/>
    </location>
</feature>
<keyword evidence="4" id="KW-1185">Reference proteome</keyword>
<dbReference type="Pfam" id="PF25597">
    <property type="entry name" value="SH3_retrovirus"/>
    <property type="match status" value="1"/>
</dbReference>
<dbReference type="Proteomes" id="UP001151760">
    <property type="component" value="Unassembled WGS sequence"/>
</dbReference>
<organism evidence="3 4">
    <name type="scientific">Tanacetum coccineum</name>
    <dbReference type="NCBI Taxonomy" id="301880"/>
    <lineage>
        <taxon>Eukaryota</taxon>
        <taxon>Viridiplantae</taxon>
        <taxon>Streptophyta</taxon>
        <taxon>Embryophyta</taxon>
        <taxon>Tracheophyta</taxon>
        <taxon>Spermatophyta</taxon>
        <taxon>Magnoliopsida</taxon>
        <taxon>eudicotyledons</taxon>
        <taxon>Gunneridae</taxon>
        <taxon>Pentapetalae</taxon>
        <taxon>asterids</taxon>
        <taxon>campanulids</taxon>
        <taxon>Asterales</taxon>
        <taxon>Asteraceae</taxon>
        <taxon>Asteroideae</taxon>
        <taxon>Anthemideae</taxon>
        <taxon>Anthemidinae</taxon>
        <taxon>Tanacetum</taxon>
    </lineage>
</organism>
<dbReference type="EMBL" id="BQNB010015929">
    <property type="protein sequence ID" value="GJT45777.1"/>
    <property type="molecule type" value="Genomic_DNA"/>
</dbReference>
<sequence length="224" mass="25447">MSVLPSTGVNNSTEAHGSKPRSNTKKNRIMPAKKENKKKVESHRKRNTTVGKLDVVINGDPQKEICLRRNVVQVILWYLDIRLLKNYVGESFKAHEFCGKVIGHVSSEMDQFEPSWDLEIIGYCEDLGKFQAKADIGIFVGYAPSRKGYRIYNKRTRRLMETIHVTFDGDGSEDGSCSAQSSSRNVNSAEPNQVNYPPDHLRRWTKDHPWITSLAIPSRLVSTR</sequence>
<evidence type="ECO:0000313" key="3">
    <source>
        <dbReference type="EMBL" id="GJT45777.1"/>
    </source>
</evidence>
<feature type="compositionally biased region" description="Polar residues" evidence="1">
    <location>
        <begin position="1"/>
        <end position="15"/>
    </location>
</feature>
<evidence type="ECO:0000259" key="2">
    <source>
        <dbReference type="Pfam" id="PF25597"/>
    </source>
</evidence>
<feature type="compositionally biased region" description="Basic residues" evidence="1">
    <location>
        <begin position="35"/>
        <end position="45"/>
    </location>
</feature>
<evidence type="ECO:0000256" key="1">
    <source>
        <dbReference type="SAM" id="MobiDB-lite"/>
    </source>
</evidence>
<protein>
    <recommendedName>
        <fullName evidence="2">Retroviral polymerase SH3-like domain-containing protein</fullName>
    </recommendedName>
</protein>